<evidence type="ECO:0000313" key="3">
    <source>
        <dbReference type="Proteomes" id="UP001066276"/>
    </source>
</evidence>
<gene>
    <name evidence="2" type="ORF">NDU88_007179</name>
</gene>
<comment type="caution">
    <text evidence="2">The sequence shown here is derived from an EMBL/GenBank/DDBJ whole genome shotgun (WGS) entry which is preliminary data.</text>
</comment>
<protein>
    <submittedName>
        <fullName evidence="2">Uncharacterized protein</fullName>
    </submittedName>
</protein>
<evidence type="ECO:0000313" key="2">
    <source>
        <dbReference type="EMBL" id="KAJ1166783.1"/>
    </source>
</evidence>
<proteinExistence type="predicted"/>
<reference evidence="2" key="1">
    <citation type="journal article" date="2022" name="bioRxiv">
        <title>Sequencing and chromosome-scale assembly of the giantPleurodeles waltlgenome.</title>
        <authorList>
            <person name="Brown T."/>
            <person name="Elewa A."/>
            <person name="Iarovenko S."/>
            <person name="Subramanian E."/>
            <person name="Araus A.J."/>
            <person name="Petzold A."/>
            <person name="Susuki M."/>
            <person name="Suzuki K.-i.T."/>
            <person name="Hayashi T."/>
            <person name="Toyoda A."/>
            <person name="Oliveira C."/>
            <person name="Osipova E."/>
            <person name="Leigh N.D."/>
            <person name="Simon A."/>
            <person name="Yun M.H."/>
        </authorList>
    </citation>
    <scope>NUCLEOTIDE SEQUENCE</scope>
    <source>
        <strain evidence="2">20211129_DDA</strain>
        <tissue evidence="2">Liver</tissue>
    </source>
</reference>
<keyword evidence="1" id="KW-1133">Transmembrane helix</keyword>
<accession>A0AAV7SRN0</accession>
<feature type="transmembrane region" description="Helical" evidence="1">
    <location>
        <begin position="88"/>
        <end position="106"/>
    </location>
</feature>
<keyword evidence="1" id="KW-0472">Membrane</keyword>
<sequence length="125" mass="14716">MVNVRDVMQGCGNKTVALQLLHWPEVCRRMKNIRDMMIWCGNKKTALQFLHRPEVSRGYYFHFCYYFCGALSEDKMECTREELTLAQFYWLLLTCLASVSLCAYHLTQSEETGDEEKDLDGQFHE</sequence>
<evidence type="ECO:0000256" key="1">
    <source>
        <dbReference type="SAM" id="Phobius"/>
    </source>
</evidence>
<name>A0AAV7SRN0_PLEWA</name>
<organism evidence="2 3">
    <name type="scientific">Pleurodeles waltl</name>
    <name type="common">Iberian ribbed newt</name>
    <dbReference type="NCBI Taxonomy" id="8319"/>
    <lineage>
        <taxon>Eukaryota</taxon>
        <taxon>Metazoa</taxon>
        <taxon>Chordata</taxon>
        <taxon>Craniata</taxon>
        <taxon>Vertebrata</taxon>
        <taxon>Euteleostomi</taxon>
        <taxon>Amphibia</taxon>
        <taxon>Batrachia</taxon>
        <taxon>Caudata</taxon>
        <taxon>Salamandroidea</taxon>
        <taxon>Salamandridae</taxon>
        <taxon>Pleurodelinae</taxon>
        <taxon>Pleurodeles</taxon>
    </lineage>
</organism>
<keyword evidence="1" id="KW-0812">Transmembrane</keyword>
<dbReference type="AlphaFoldDB" id="A0AAV7SRN0"/>
<dbReference type="Proteomes" id="UP001066276">
    <property type="component" value="Chromosome 4_2"/>
</dbReference>
<keyword evidence="3" id="KW-1185">Reference proteome</keyword>
<dbReference type="EMBL" id="JANPWB010000008">
    <property type="protein sequence ID" value="KAJ1166783.1"/>
    <property type="molecule type" value="Genomic_DNA"/>
</dbReference>